<reference evidence="2 3" key="1">
    <citation type="submission" date="2019-01" db="EMBL/GenBank/DDBJ databases">
        <title>A draft genome assembly of the solar-powered sea slug Elysia chlorotica.</title>
        <authorList>
            <person name="Cai H."/>
            <person name="Li Q."/>
            <person name="Fang X."/>
            <person name="Li J."/>
            <person name="Curtis N.E."/>
            <person name="Altenburger A."/>
            <person name="Shibata T."/>
            <person name="Feng M."/>
            <person name="Maeda T."/>
            <person name="Schwartz J.A."/>
            <person name="Shigenobu S."/>
            <person name="Lundholm N."/>
            <person name="Nishiyama T."/>
            <person name="Yang H."/>
            <person name="Hasebe M."/>
            <person name="Li S."/>
            <person name="Pierce S.K."/>
            <person name="Wang J."/>
        </authorList>
    </citation>
    <scope>NUCLEOTIDE SEQUENCE [LARGE SCALE GENOMIC DNA]</scope>
    <source>
        <strain evidence="2">EC2010</strain>
        <tissue evidence="2">Whole organism of an adult</tissue>
    </source>
</reference>
<comment type="caution">
    <text evidence="2">The sequence shown here is derived from an EMBL/GenBank/DDBJ whole genome shotgun (WGS) entry which is preliminary data.</text>
</comment>
<feature type="compositionally biased region" description="Polar residues" evidence="1">
    <location>
        <begin position="211"/>
        <end position="233"/>
    </location>
</feature>
<keyword evidence="3" id="KW-1185">Reference proteome</keyword>
<accession>A0A3S1HYE6</accession>
<dbReference type="Proteomes" id="UP000271974">
    <property type="component" value="Unassembled WGS sequence"/>
</dbReference>
<feature type="compositionally biased region" description="Polar residues" evidence="1">
    <location>
        <begin position="191"/>
        <end position="204"/>
    </location>
</feature>
<evidence type="ECO:0000313" key="3">
    <source>
        <dbReference type="Proteomes" id="UP000271974"/>
    </source>
</evidence>
<gene>
    <name evidence="2" type="ORF">EGW08_003676</name>
</gene>
<evidence type="ECO:0000256" key="1">
    <source>
        <dbReference type="SAM" id="MobiDB-lite"/>
    </source>
</evidence>
<organism evidence="2 3">
    <name type="scientific">Elysia chlorotica</name>
    <name type="common">Eastern emerald elysia</name>
    <name type="synonym">Sea slug</name>
    <dbReference type="NCBI Taxonomy" id="188477"/>
    <lineage>
        <taxon>Eukaryota</taxon>
        <taxon>Metazoa</taxon>
        <taxon>Spiralia</taxon>
        <taxon>Lophotrochozoa</taxon>
        <taxon>Mollusca</taxon>
        <taxon>Gastropoda</taxon>
        <taxon>Heterobranchia</taxon>
        <taxon>Euthyneura</taxon>
        <taxon>Panpulmonata</taxon>
        <taxon>Sacoglossa</taxon>
        <taxon>Placobranchoidea</taxon>
        <taxon>Plakobranchidae</taxon>
        <taxon>Elysia</taxon>
    </lineage>
</organism>
<protein>
    <submittedName>
        <fullName evidence="2">Uncharacterized protein</fullName>
    </submittedName>
</protein>
<feature type="region of interest" description="Disordered" evidence="1">
    <location>
        <begin position="17"/>
        <end position="69"/>
    </location>
</feature>
<proteinExistence type="predicted"/>
<feature type="compositionally biased region" description="Basic and acidic residues" evidence="1">
    <location>
        <begin position="46"/>
        <end position="63"/>
    </location>
</feature>
<dbReference type="AlphaFoldDB" id="A0A3S1HYE6"/>
<feature type="region of interest" description="Disordered" evidence="1">
    <location>
        <begin position="147"/>
        <end position="270"/>
    </location>
</feature>
<feature type="compositionally biased region" description="Low complexity" evidence="1">
    <location>
        <begin position="147"/>
        <end position="157"/>
    </location>
</feature>
<sequence>MNAAVNKLKKDIWKDEAVEEDKKQASEPRRFRIHGRTRPNVPGSRRRPDKDDKTKESKTESKGKSSVKLQDLRDALITTEEDNKLRRIEIKKEKQAETKVVEKIDIAEPQGGLPELAQLPLHQHPPLEVMQQTAVSKIRRSIFKLPVSSPYTVYYPPENEEGQSEASLQKQGETTDKSGESSTIKDAGKSQGETTGKSGESSTVKDAGKSQGETTGKSGESSTVKDAAKSSSSRRGKPVENKSVHVVKTEASARSSRARPAAKPAMNGKS</sequence>
<feature type="compositionally biased region" description="Basic and acidic residues" evidence="1">
    <location>
        <begin position="17"/>
        <end position="30"/>
    </location>
</feature>
<name>A0A3S1HYE6_ELYCH</name>
<feature type="compositionally biased region" description="Low complexity" evidence="1">
    <location>
        <begin position="252"/>
        <end position="270"/>
    </location>
</feature>
<evidence type="ECO:0000313" key="2">
    <source>
        <dbReference type="EMBL" id="RUS88576.1"/>
    </source>
</evidence>
<dbReference type="EMBL" id="RQTK01000079">
    <property type="protein sequence ID" value="RUS88576.1"/>
    <property type="molecule type" value="Genomic_DNA"/>
</dbReference>